<dbReference type="RefSeq" id="WP_010939525.1">
    <property type="nucleotide sequence ID" value="NC_002937.3"/>
</dbReference>
<dbReference type="Proteomes" id="UP000002194">
    <property type="component" value="Chromosome"/>
</dbReference>
<dbReference type="STRING" id="882.DVU_2250"/>
<evidence type="ECO:0000259" key="6">
    <source>
        <dbReference type="Pfam" id="PF13193"/>
    </source>
</evidence>
<evidence type="ECO:0000313" key="7">
    <source>
        <dbReference type="EMBL" id="AAS96723.1"/>
    </source>
</evidence>
<dbReference type="InterPro" id="IPR045851">
    <property type="entry name" value="AMP-bd_C_sf"/>
</dbReference>
<dbReference type="Pfam" id="PF00501">
    <property type="entry name" value="AMP-binding"/>
    <property type="match status" value="1"/>
</dbReference>
<dbReference type="HOGENOM" id="CLU_000022_59_10_7"/>
<organism evidence="7 8">
    <name type="scientific">Nitratidesulfovibrio vulgaris (strain ATCC 29579 / DSM 644 / CCUG 34227 / NCIMB 8303 / VKM B-1760 / Hildenborough)</name>
    <name type="common">Desulfovibrio vulgaris</name>
    <dbReference type="NCBI Taxonomy" id="882"/>
    <lineage>
        <taxon>Bacteria</taxon>
        <taxon>Pseudomonadati</taxon>
        <taxon>Thermodesulfobacteriota</taxon>
        <taxon>Desulfovibrionia</taxon>
        <taxon>Desulfovibrionales</taxon>
        <taxon>Desulfovibrionaceae</taxon>
        <taxon>Nitratidesulfovibrio</taxon>
    </lineage>
</organism>
<dbReference type="Gene3D" id="3.40.50.12780">
    <property type="entry name" value="N-terminal domain of ligase-like"/>
    <property type="match status" value="1"/>
</dbReference>
<name>Q729U8_NITV2</name>
<evidence type="ECO:0000256" key="3">
    <source>
        <dbReference type="ARBA" id="ARBA00022741"/>
    </source>
</evidence>
<feature type="domain" description="AMP-dependent synthetase/ligase" evidence="5">
    <location>
        <begin position="33"/>
        <end position="407"/>
    </location>
</feature>
<dbReference type="EMBL" id="AE017285">
    <property type="protein sequence ID" value="AAS96723.1"/>
    <property type="molecule type" value="Genomic_DNA"/>
</dbReference>
<dbReference type="eggNOG" id="COG0365">
    <property type="taxonomic scope" value="Bacteria"/>
</dbReference>
<dbReference type="GO" id="GO:0015645">
    <property type="term" value="F:fatty acid ligase activity"/>
    <property type="evidence" value="ECO:0007669"/>
    <property type="project" value="TreeGrafter"/>
</dbReference>
<comment type="similarity">
    <text evidence="1">Belongs to the ATP-dependent AMP-binding enzyme family.</text>
</comment>
<dbReference type="KEGG" id="dvu:DVU_2250"/>
<keyword evidence="2" id="KW-0436">Ligase</keyword>
<keyword evidence="4" id="KW-0067">ATP-binding</keyword>
<dbReference type="EnsemblBacteria" id="AAS96723">
    <property type="protein sequence ID" value="AAS96723"/>
    <property type="gene ID" value="DVU_2250"/>
</dbReference>
<sequence length="551" mass="60655">MDKLTFASYDEFLRVFSLDAPETFNFAFDVLDAMANETPDRLAIAHVDDAGVRRDYTFAWLADASARLANALKARGVRKGHRVMLVLHRRIEFWVSMLALHRLGAVAIPAPAQLTPKDIVFRVERAQVRAVIVDDGITDRIEAARPDCPTLSVLVQCGGTPLPDGWCDYEALCADASPSFPRPTAPDELACGEDPLLIFFSSGTTGMPKMVEHVHTYPLGHLVTGMYWHDLRPGDLHLTVADTGWGKAVWGKFYGQWMAGAAVFVYDFRGKFDPEALLDVVAKNGVTTFCAPPTVYRFLVRADLSRYDLSKLRHCTTAGELLNESVFHGWKAATGLSIYEGYGQTETTLQIATLSCMEAKPGSIGRPMPGWGITLLDHEGKECPTGEEGEICIRISDGLPVGLFRGYVEDAEKTASVMFDGYYHTGDKAWMDEDGYLWFLGRVDDLIKSSGYRIGPFEVESALVAHPAVVEAAVTGVPDPLRGQAVKATIVLAAGYEAGEVLTKELQDHVKKVTAPYKYPRIVEYVAELPKTISGKIKRAEIRQRDSEKSA</sequence>
<dbReference type="CDD" id="cd05970">
    <property type="entry name" value="MACS_AAE_MA_like"/>
    <property type="match status" value="1"/>
</dbReference>
<dbReference type="PhylomeDB" id="Q729U8"/>
<dbReference type="PaxDb" id="882-DVU_2250"/>
<keyword evidence="3" id="KW-0547">Nucleotide-binding</keyword>
<dbReference type="GO" id="GO:0016405">
    <property type="term" value="F:CoA-ligase activity"/>
    <property type="evidence" value="ECO:0007669"/>
    <property type="project" value="UniProtKB-ARBA"/>
</dbReference>
<dbReference type="PANTHER" id="PTHR43605:SF10">
    <property type="entry name" value="ACYL-COA SYNTHETASE MEDIUM CHAIN FAMILY MEMBER 3"/>
    <property type="match status" value="1"/>
</dbReference>
<accession>Q729U8</accession>
<dbReference type="IntAct" id="Q729U8">
    <property type="interactions" value="1"/>
</dbReference>
<dbReference type="PROSITE" id="PS00455">
    <property type="entry name" value="AMP_BINDING"/>
    <property type="match status" value="1"/>
</dbReference>
<dbReference type="GO" id="GO:0006633">
    <property type="term" value="P:fatty acid biosynthetic process"/>
    <property type="evidence" value="ECO:0007669"/>
    <property type="project" value="TreeGrafter"/>
</dbReference>
<dbReference type="GO" id="GO:0006637">
    <property type="term" value="P:acyl-CoA metabolic process"/>
    <property type="evidence" value="ECO:0007669"/>
    <property type="project" value="TreeGrafter"/>
</dbReference>
<dbReference type="SMR" id="Q729U8"/>
<dbReference type="PANTHER" id="PTHR43605">
    <property type="entry name" value="ACYL-COENZYME A SYNTHETASE"/>
    <property type="match status" value="1"/>
</dbReference>
<dbReference type="FunFam" id="3.30.300.30:FF:000005">
    <property type="entry name" value="Acyl-coenzyme A synthetase ACSM5, mitochondrial"/>
    <property type="match status" value="1"/>
</dbReference>
<feature type="domain" description="AMP-binding enzyme C-terminal" evidence="6">
    <location>
        <begin position="458"/>
        <end position="536"/>
    </location>
</feature>
<keyword evidence="8" id="KW-1185">Reference proteome</keyword>
<dbReference type="InterPro" id="IPR000873">
    <property type="entry name" value="AMP-dep_synth/lig_dom"/>
</dbReference>
<evidence type="ECO:0000256" key="2">
    <source>
        <dbReference type="ARBA" id="ARBA00022598"/>
    </source>
</evidence>
<protein>
    <submittedName>
        <fullName evidence="7">AMP-binding protein</fullName>
    </submittedName>
</protein>
<dbReference type="GO" id="GO:0005524">
    <property type="term" value="F:ATP binding"/>
    <property type="evidence" value="ECO:0007669"/>
    <property type="project" value="UniProtKB-KW"/>
</dbReference>
<dbReference type="Pfam" id="PF13193">
    <property type="entry name" value="AMP-binding_C"/>
    <property type="match status" value="1"/>
</dbReference>
<dbReference type="AlphaFoldDB" id="Q729U8"/>
<evidence type="ECO:0000313" key="8">
    <source>
        <dbReference type="Proteomes" id="UP000002194"/>
    </source>
</evidence>
<dbReference type="InterPro" id="IPR025110">
    <property type="entry name" value="AMP-bd_C"/>
</dbReference>
<gene>
    <name evidence="7" type="ordered locus">DVU_2250</name>
</gene>
<evidence type="ECO:0000256" key="1">
    <source>
        <dbReference type="ARBA" id="ARBA00006432"/>
    </source>
</evidence>
<dbReference type="InterPro" id="IPR051087">
    <property type="entry name" value="Mitochondrial_ACSM"/>
</dbReference>
<comment type="interaction">
    <interactant intactId="EBI-10067367">
        <id>Q729U8</id>
    </interactant>
    <interactant intactId="EBI-10065900">
        <id>Q729U7</id>
        <label>DVU_2251</label>
    </interactant>
    <organismsDiffer>false</organismsDiffer>
    <experiments>3</experiments>
</comment>
<proteinExistence type="evidence at protein level"/>
<dbReference type="SUPFAM" id="SSF56801">
    <property type="entry name" value="Acetyl-CoA synthetase-like"/>
    <property type="match status" value="1"/>
</dbReference>
<evidence type="ECO:0000256" key="4">
    <source>
        <dbReference type="ARBA" id="ARBA00022840"/>
    </source>
</evidence>
<dbReference type="GO" id="GO:0004321">
    <property type="term" value="F:fatty-acyl-CoA synthase activity"/>
    <property type="evidence" value="ECO:0007669"/>
    <property type="project" value="TreeGrafter"/>
</dbReference>
<dbReference type="PATRIC" id="fig|882.5.peg.2044"/>
<reference evidence="7 8" key="1">
    <citation type="journal article" date="2004" name="Nat. Biotechnol.">
        <title>The genome sequence of the anaerobic, sulfate-reducing bacterium Desulfovibrio vulgaris Hildenborough.</title>
        <authorList>
            <person name="Heidelberg J.F."/>
            <person name="Seshadri R."/>
            <person name="Haveman S.A."/>
            <person name="Hemme C.L."/>
            <person name="Paulsen I.T."/>
            <person name="Kolonay J.F."/>
            <person name="Eisen J.A."/>
            <person name="Ward N."/>
            <person name="Methe B."/>
            <person name="Brinkac L.M."/>
            <person name="Daugherty S.C."/>
            <person name="Deboy R.T."/>
            <person name="Dodson R.J."/>
            <person name="Durkin A.S."/>
            <person name="Madupu R."/>
            <person name="Nelson W.C."/>
            <person name="Sullivan S.A."/>
            <person name="Fouts D."/>
            <person name="Haft D.H."/>
            <person name="Selengut J."/>
            <person name="Peterson J.D."/>
            <person name="Davidsen T.M."/>
            <person name="Zafar N."/>
            <person name="Zhou L."/>
            <person name="Radune D."/>
            <person name="Dimitrov G."/>
            <person name="Hance M."/>
            <person name="Tran K."/>
            <person name="Khouri H."/>
            <person name="Gill J."/>
            <person name="Utterback T.R."/>
            <person name="Feldblyum T.V."/>
            <person name="Wall J.D."/>
            <person name="Voordouw G."/>
            <person name="Fraser C.M."/>
        </authorList>
    </citation>
    <scope>NUCLEOTIDE SEQUENCE [LARGE SCALE GENOMIC DNA]</scope>
    <source>
        <strain evidence="8">ATCC 29579 / DSM 644 / NCIMB 8303 / VKM B-1760 / Hildenborough</strain>
    </source>
</reference>
<evidence type="ECO:0000259" key="5">
    <source>
        <dbReference type="Pfam" id="PF00501"/>
    </source>
</evidence>
<dbReference type="InterPro" id="IPR042099">
    <property type="entry name" value="ANL_N_sf"/>
</dbReference>
<dbReference type="Gene3D" id="3.30.300.30">
    <property type="match status" value="1"/>
</dbReference>
<dbReference type="InterPro" id="IPR020845">
    <property type="entry name" value="AMP-binding_CS"/>
</dbReference>
<dbReference type="OrthoDB" id="9801302at2"/>